<dbReference type="GO" id="GO:0006352">
    <property type="term" value="P:DNA-templated transcription initiation"/>
    <property type="evidence" value="ECO:0007669"/>
    <property type="project" value="InterPro"/>
</dbReference>
<dbReference type="Gene3D" id="1.10.10.10">
    <property type="entry name" value="Winged helix-like DNA-binding domain superfamily/Winged helix DNA-binding domain"/>
    <property type="match status" value="1"/>
</dbReference>
<reference evidence="7" key="1">
    <citation type="submission" date="2020-10" db="EMBL/GenBank/DDBJ databases">
        <authorList>
            <person name="Gilroy R."/>
        </authorList>
    </citation>
    <scope>NUCLEOTIDE SEQUENCE</scope>
    <source>
        <strain evidence="7">ChiSjej6B24-2974</strain>
    </source>
</reference>
<dbReference type="GO" id="GO:0016987">
    <property type="term" value="F:sigma factor activity"/>
    <property type="evidence" value="ECO:0007669"/>
    <property type="project" value="UniProtKB-KW"/>
</dbReference>
<evidence type="ECO:0000259" key="6">
    <source>
        <dbReference type="Pfam" id="PF08281"/>
    </source>
</evidence>
<dbReference type="EMBL" id="DVFZ01000066">
    <property type="protein sequence ID" value="HIQ82755.1"/>
    <property type="molecule type" value="Genomic_DNA"/>
</dbReference>
<comment type="similarity">
    <text evidence="1">Belongs to the sigma-70 factor family. ECF subfamily.</text>
</comment>
<keyword evidence="4" id="KW-0804">Transcription</keyword>
<organism evidence="7 8">
    <name type="scientific">Candidatus Pullichristensenella stercorigallinarum</name>
    <dbReference type="NCBI Taxonomy" id="2840909"/>
    <lineage>
        <taxon>Bacteria</taxon>
        <taxon>Bacillati</taxon>
        <taxon>Bacillota</taxon>
        <taxon>Clostridia</taxon>
        <taxon>Candidatus Pullichristensenella</taxon>
    </lineage>
</organism>
<dbReference type="PANTHER" id="PTHR43133:SF51">
    <property type="entry name" value="RNA POLYMERASE SIGMA FACTOR"/>
    <property type="match status" value="1"/>
</dbReference>
<dbReference type="InterPro" id="IPR013249">
    <property type="entry name" value="RNA_pol_sigma70_r4_t2"/>
</dbReference>
<proteinExistence type="inferred from homology"/>
<keyword evidence="3" id="KW-0731">Sigma factor</keyword>
<evidence type="ECO:0000313" key="7">
    <source>
        <dbReference type="EMBL" id="HIQ82755.1"/>
    </source>
</evidence>
<dbReference type="InterPro" id="IPR039425">
    <property type="entry name" value="RNA_pol_sigma-70-like"/>
</dbReference>
<dbReference type="InterPro" id="IPR014284">
    <property type="entry name" value="RNA_pol_sigma-70_dom"/>
</dbReference>
<reference evidence="7" key="2">
    <citation type="journal article" date="2021" name="PeerJ">
        <title>Extensive microbial diversity within the chicken gut microbiome revealed by metagenomics and culture.</title>
        <authorList>
            <person name="Gilroy R."/>
            <person name="Ravi A."/>
            <person name="Getino M."/>
            <person name="Pursley I."/>
            <person name="Horton D.L."/>
            <person name="Alikhan N.F."/>
            <person name="Baker D."/>
            <person name="Gharbi K."/>
            <person name="Hall N."/>
            <person name="Watson M."/>
            <person name="Adriaenssens E.M."/>
            <person name="Foster-Nyarko E."/>
            <person name="Jarju S."/>
            <person name="Secka A."/>
            <person name="Antonio M."/>
            <person name="Oren A."/>
            <person name="Chaudhuri R.R."/>
            <person name="La Ragione R."/>
            <person name="Hildebrand F."/>
            <person name="Pallen M.J."/>
        </authorList>
    </citation>
    <scope>NUCLEOTIDE SEQUENCE</scope>
    <source>
        <strain evidence="7">ChiSjej6B24-2974</strain>
    </source>
</reference>
<evidence type="ECO:0000256" key="1">
    <source>
        <dbReference type="ARBA" id="ARBA00010641"/>
    </source>
</evidence>
<dbReference type="Proteomes" id="UP000824260">
    <property type="component" value="Unassembled WGS sequence"/>
</dbReference>
<sequence>MDDRQFTQLALGCQRKLYRVALSMLRCDADAADAIQEAVFKGWIYRSTLRDGERFEAWLTRILVNECRNIQRRWKKRGEPLDESRAALEEAPPDPGLRDALMALPERLRLPLVLHYLEGYSLREISSILKIPQTMVKSRLHQARGALRRELSTEVEL</sequence>
<dbReference type="InterPro" id="IPR013324">
    <property type="entry name" value="RNA_pol_sigma_r3/r4-like"/>
</dbReference>
<dbReference type="GO" id="GO:0003677">
    <property type="term" value="F:DNA binding"/>
    <property type="evidence" value="ECO:0007669"/>
    <property type="project" value="InterPro"/>
</dbReference>
<name>A0A9D0ZLJ8_9FIRM</name>
<dbReference type="InterPro" id="IPR007627">
    <property type="entry name" value="RNA_pol_sigma70_r2"/>
</dbReference>
<gene>
    <name evidence="7" type="ORF">IAA52_06595</name>
</gene>
<feature type="domain" description="RNA polymerase sigma-70 region 2" evidence="5">
    <location>
        <begin position="13"/>
        <end position="73"/>
    </location>
</feature>
<dbReference type="InterPro" id="IPR036388">
    <property type="entry name" value="WH-like_DNA-bd_sf"/>
</dbReference>
<dbReference type="SUPFAM" id="SSF88946">
    <property type="entry name" value="Sigma2 domain of RNA polymerase sigma factors"/>
    <property type="match status" value="1"/>
</dbReference>
<dbReference type="Pfam" id="PF04542">
    <property type="entry name" value="Sigma70_r2"/>
    <property type="match status" value="1"/>
</dbReference>
<dbReference type="Pfam" id="PF08281">
    <property type="entry name" value="Sigma70_r4_2"/>
    <property type="match status" value="1"/>
</dbReference>
<keyword evidence="2" id="KW-0805">Transcription regulation</keyword>
<dbReference type="NCBIfam" id="TIGR02937">
    <property type="entry name" value="sigma70-ECF"/>
    <property type="match status" value="1"/>
</dbReference>
<evidence type="ECO:0000256" key="4">
    <source>
        <dbReference type="ARBA" id="ARBA00023163"/>
    </source>
</evidence>
<feature type="domain" description="RNA polymerase sigma factor 70 region 4 type 2" evidence="6">
    <location>
        <begin position="97"/>
        <end position="147"/>
    </location>
</feature>
<accession>A0A9D0ZLJ8</accession>
<dbReference type="InterPro" id="IPR013325">
    <property type="entry name" value="RNA_pol_sigma_r2"/>
</dbReference>
<dbReference type="SUPFAM" id="SSF88659">
    <property type="entry name" value="Sigma3 and sigma4 domains of RNA polymerase sigma factors"/>
    <property type="match status" value="1"/>
</dbReference>
<evidence type="ECO:0000256" key="3">
    <source>
        <dbReference type="ARBA" id="ARBA00023082"/>
    </source>
</evidence>
<dbReference type="PANTHER" id="PTHR43133">
    <property type="entry name" value="RNA POLYMERASE ECF-TYPE SIGMA FACTO"/>
    <property type="match status" value="1"/>
</dbReference>
<evidence type="ECO:0000256" key="2">
    <source>
        <dbReference type="ARBA" id="ARBA00023015"/>
    </source>
</evidence>
<evidence type="ECO:0000313" key="8">
    <source>
        <dbReference type="Proteomes" id="UP000824260"/>
    </source>
</evidence>
<dbReference type="CDD" id="cd06171">
    <property type="entry name" value="Sigma70_r4"/>
    <property type="match status" value="1"/>
</dbReference>
<protein>
    <submittedName>
        <fullName evidence="7">RNA polymerase sigma factor</fullName>
    </submittedName>
</protein>
<dbReference type="AlphaFoldDB" id="A0A9D0ZLJ8"/>
<evidence type="ECO:0000259" key="5">
    <source>
        <dbReference type="Pfam" id="PF04542"/>
    </source>
</evidence>
<dbReference type="Gene3D" id="1.10.1740.10">
    <property type="match status" value="1"/>
</dbReference>
<comment type="caution">
    <text evidence="7">The sequence shown here is derived from an EMBL/GenBank/DDBJ whole genome shotgun (WGS) entry which is preliminary data.</text>
</comment>